<keyword evidence="7" id="KW-1185">Reference proteome</keyword>
<evidence type="ECO:0000256" key="4">
    <source>
        <dbReference type="PROSITE-ProRule" id="PRU00175"/>
    </source>
</evidence>
<dbReference type="PROSITE" id="PS50089">
    <property type="entry name" value="ZF_RING_2"/>
    <property type="match status" value="1"/>
</dbReference>
<evidence type="ECO:0000256" key="3">
    <source>
        <dbReference type="ARBA" id="ARBA00022833"/>
    </source>
</evidence>
<dbReference type="Gene3D" id="3.30.40.10">
    <property type="entry name" value="Zinc/RING finger domain, C3HC4 (zinc finger)"/>
    <property type="match status" value="1"/>
</dbReference>
<keyword evidence="2 4" id="KW-0863">Zinc-finger</keyword>
<evidence type="ECO:0000256" key="2">
    <source>
        <dbReference type="ARBA" id="ARBA00022771"/>
    </source>
</evidence>
<dbReference type="InterPro" id="IPR001841">
    <property type="entry name" value="Znf_RING"/>
</dbReference>
<dbReference type="Ensembl" id="ENSMCST00000022244.1">
    <property type="protein sequence ID" value="ENSMCSP00000021692.1"/>
    <property type="gene ID" value="ENSMCSG00000015128.1"/>
</dbReference>
<dbReference type="InterPro" id="IPR018957">
    <property type="entry name" value="Znf_C3HC4_RING-type"/>
</dbReference>
<dbReference type="Pfam" id="PF00097">
    <property type="entry name" value="zf-C3HC4"/>
    <property type="match status" value="1"/>
</dbReference>
<evidence type="ECO:0000259" key="5">
    <source>
        <dbReference type="PROSITE" id="PS50089"/>
    </source>
</evidence>
<accession>A0A8C5UGC5</accession>
<dbReference type="OrthoDB" id="21204at2759"/>
<evidence type="ECO:0000256" key="1">
    <source>
        <dbReference type="ARBA" id="ARBA00022723"/>
    </source>
</evidence>
<keyword evidence="3" id="KW-0862">Zinc</keyword>
<name>A0A8C5UGC5_9PASS</name>
<dbReference type="Proteomes" id="UP000694560">
    <property type="component" value="Unplaced"/>
</dbReference>
<dbReference type="PROSITE" id="PS00518">
    <property type="entry name" value="ZF_RING_1"/>
    <property type="match status" value="1"/>
</dbReference>
<dbReference type="GO" id="GO:0008270">
    <property type="term" value="F:zinc ion binding"/>
    <property type="evidence" value="ECO:0007669"/>
    <property type="project" value="UniProtKB-KW"/>
</dbReference>
<reference evidence="6" key="2">
    <citation type="submission" date="2025-09" db="UniProtKB">
        <authorList>
            <consortium name="Ensembl"/>
        </authorList>
    </citation>
    <scope>IDENTIFICATION</scope>
</reference>
<dbReference type="InterPro" id="IPR017907">
    <property type="entry name" value="Znf_RING_CS"/>
</dbReference>
<dbReference type="SUPFAM" id="SSF57850">
    <property type="entry name" value="RING/U-box"/>
    <property type="match status" value="1"/>
</dbReference>
<evidence type="ECO:0000313" key="7">
    <source>
        <dbReference type="Proteomes" id="UP000694560"/>
    </source>
</evidence>
<evidence type="ECO:0000313" key="6">
    <source>
        <dbReference type="Ensembl" id="ENSMCSP00000021692.1"/>
    </source>
</evidence>
<feature type="domain" description="RING-type" evidence="5">
    <location>
        <begin position="22"/>
        <end position="58"/>
    </location>
</feature>
<protein>
    <recommendedName>
        <fullName evidence="5">RING-type domain-containing protein</fullName>
    </recommendedName>
</protein>
<keyword evidence="1" id="KW-0479">Metal-binding</keyword>
<dbReference type="SMART" id="SM00184">
    <property type="entry name" value="RING"/>
    <property type="match status" value="1"/>
</dbReference>
<dbReference type="InterPro" id="IPR013083">
    <property type="entry name" value="Znf_RING/FYVE/PHD"/>
</dbReference>
<dbReference type="AlphaFoldDB" id="A0A8C5UGC5"/>
<sequence length="72" mass="8082">MILSFPHMLQRPNMATETGGNCAICQDTWDDVASALPCGHRFCRGCILRWARTNPSCPELHPWDTICVFADC</sequence>
<reference evidence="6" key="1">
    <citation type="submission" date="2025-08" db="UniProtKB">
        <authorList>
            <consortium name="Ensembl"/>
        </authorList>
    </citation>
    <scope>IDENTIFICATION</scope>
</reference>
<organism evidence="6 7">
    <name type="scientific">Malurus cyaneus samueli</name>
    <dbReference type="NCBI Taxonomy" id="2593467"/>
    <lineage>
        <taxon>Eukaryota</taxon>
        <taxon>Metazoa</taxon>
        <taxon>Chordata</taxon>
        <taxon>Craniata</taxon>
        <taxon>Vertebrata</taxon>
        <taxon>Euteleostomi</taxon>
        <taxon>Archelosauria</taxon>
        <taxon>Archosauria</taxon>
        <taxon>Dinosauria</taxon>
        <taxon>Saurischia</taxon>
        <taxon>Theropoda</taxon>
        <taxon>Coelurosauria</taxon>
        <taxon>Aves</taxon>
        <taxon>Neognathae</taxon>
        <taxon>Neoaves</taxon>
        <taxon>Telluraves</taxon>
        <taxon>Australaves</taxon>
        <taxon>Passeriformes</taxon>
        <taxon>Meliphagoidea</taxon>
        <taxon>Maluridae</taxon>
        <taxon>Malurus</taxon>
    </lineage>
</organism>
<proteinExistence type="predicted"/>